<dbReference type="VEuPathDB" id="FungiDB:MGL_1270"/>
<dbReference type="STRING" id="425265.A8PWZ4"/>
<dbReference type="PANTHER" id="PTHR22726:SF1">
    <property type="entry name" value="METALLOENDOPEPTIDASE OMA1, MITOCHONDRIAL"/>
    <property type="match status" value="1"/>
</dbReference>
<evidence type="ECO:0000256" key="2">
    <source>
        <dbReference type="ARBA" id="ARBA00022723"/>
    </source>
</evidence>
<reference evidence="8 9" key="1">
    <citation type="journal article" date="2007" name="Proc. Natl. Acad. Sci. U.S.A.">
        <title>Dandruff-associated Malassezia genomes reveal convergent and divergent virulence traits shared with plant and human fungal pathogens.</title>
        <authorList>
            <person name="Xu J."/>
            <person name="Saunders C.W."/>
            <person name="Hu P."/>
            <person name="Grant R.A."/>
            <person name="Boekhout T."/>
            <person name="Kuramae E.E."/>
            <person name="Kronstad J.W."/>
            <person name="Deangelis Y.M."/>
            <person name="Reeder N.L."/>
            <person name="Johnstone K.R."/>
            <person name="Leland M."/>
            <person name="Fieno A.M."/>
            <person name="Begley W.M."/>
            <person name="Sun Y."/>
            <person name="Lacey M.P."/>
            <person name="Chaudhary T."/>
            <person name="Keough T."/>
            <person name="Chu L."/>
            <person name="Sears R."/>
            <person name="Yuan B."/>
            <person name="Dawson T.L.Jr."/>
        </authorList>
    </citation>
    <scope>NUCLEOTIDE SEQUENCE [LARGE SCALE GENOMIC DNA]</scope>
    <source>
        <strain evidence="9">ATCC MYA-4612 / CBS 7966</strain>
    </source>
</reference>
<dbReference type="AlphaFoldDB" id="A8PWZ4"/>
<dbReference type="Proteomes" id="UP000008837">
    <property type="component" value="Unassembled WGS sequence"/>
</dbReference>
<dbReference type="InParanoid" id="A8PWZ4"/>
<dbReference type="KEGG" id="mgl:MGL_1270"/>
<keyword evidence="4 6" id="KW-0862">Zinc</keyword>
<evidence type="ECO:0000259" key="7">
    <source>
        <dbReference type="Pfam" id="PF01435"/>
    </source>
</evidence>
<gene>
    <name evidence="8" type="ORF">MGL_1270</name>
</gene>
<accession>A8PWZ4</accession>
<feature type="domain" description="Peptidase M48" evidence="7">
    <location>
        <begin position="206"/>
        <end position="375"/>
    </location>
</feature>
<comment type="similarity">
    <text evidence="6">Belongs to the peptidase M48 family.</text>
</comment>
<evidence type="ECO:0000313" key="9">
    <source>
        <dbReference type="Proteomes" id="UP000008837"/>
    </source>
</evidence>
<dbReference type="GO" id="GO:0046872">
    <property type="term" value="F:metal ion binding"/>
    <property type="evidence" value="ECO:0007669"/>
    <property type="project" value="UniProtKB-KW"/>
</dbReference>
<evidence type="ECO:0000256" key="5">
    <source>
        <dbReference type="ARBA" id="ARBA00023049"/>
    </source>
</evidence>
<evidence type="ECO:0000256" key="3">
    <source>
        <dbReference type="ARBA" id="ARBA00022801"/>
    </source>
</evidence>
<dbReference type="Pfam" id="PF01435">
    <property type="entry name" value="Peptidase_M48"/>
    <property type="match status" value="1"/>
</dbReference>
<keyword evidence="5 6" id="KW-0482">Metalloprotease</keyword>
<comment type="cofactor">
    <cofactor evidence="6">
        <name>Zn(2+)</name>
        <dbReference type="ChEBI" id="CHEBI:29105"/>
    </cofactor>
    <text evidence="6">Binds 1 zinc ion per subunit.</text>
</comment>
<dbReference type="InterPro" id="IPR001915">
    <property type="entry name" value="Peptidase_M48"/>
</dbReference>
<name>A8PWZ4_MALGO</name>
<dbReference type="GO" id="GO:0005743">
    <property type="term" value="C:mitochondrial inner membrane"/>
    <property type="evidence" value="ECO:0007669"/>
    <property type="project" value="TreeGrafter"/>
</dbReference>
<keyword evidence="2" id="KW-0479">Metal-binding</keyword>
<organism evidence="8 9">
    <name type="scientific">Malassezia globosa (strain ATCC MYA-4612 / CBS 7966)</name>
    <name type="common">Dandruff-associated fungus</name>
    <dbReference type="NCBI Taxonomy" id="425265"/>
    <lineage>
        <taxon>Eukaryota</taxon>
        <taxon>Fungi</taxon>
        <taxon>Dikarya</taxon>
        <taxon>Basidiomycota</taxon>
        <taxon>Ustilaginomycotina</taxon>
        <taxon>Malasseziomycetes</taxon>
        <taxon>Malasseziales</taxon>
        <taxon>Malasseziaceae</taxon>
        <taxon>Malassezia</taxon>
    </lineage>
</organism>
<dbReference type="RefSeq" id="XP_001732002.1">
    <property type="nucleotide sequence ID" value="XM_001731950.1"/>
</dbReference>
<dbReference type="GO" id="GO:0034982">
    <property type="term" value="P:mitochondrial protein processing"/>
    <property type="evidence" value="ECO:0007669"/>
    <property type="project" value="TreeGrafter"/>
</dbReference>
<dbReference type="CDD" id="cd07331">
    <property type="entry name" value="M48C_Oma1_like"/>
    <property type="match status" value="1"/>
</dbReference>
<dbReference type="GO" id="GO:0004222">
    <property type="term" value="F:metalloendopeptidase activity"/>
    <property type="evidence" value="ECO:0007669"/>
    <property type="project" value="InterPro"/>
</dbReference>
<proteinExistence type="inferred from homology"/>
<protein>
    <recommendedName>
        <fullName evidence="7">Peptidase M48 domain-containing protein</fullName>
    </recommendedName>
</protein>
<dbReference type="FunCoup" id="A8PWZ4">
    <property type="interactions" value="89"/>
</dbReference>
<evidence type="ECO:0000313" key="8">
    <source>
        <dbReference type="EMBL" id="EDP44788.1"/>
    </source>
</evidence>
<dbReference type="PANTHER" id="PTHR22726">
    <property type="entry name" value="METALLOENDOPEPTIDASE OMA1"/>
    <property type="match status" value="1"/>
</dbReference>
<evidence type="ECO:0000256" key="1">
    <source>
        <dbReference type="ARBA" id="ARBA00022670"/>
    </source>
</evidence>
<comment type="caution">
    <text evidence="8">The sequence shown here is derived from an EMBL/GenBank/DDBJ whole genome shotgun (WGS) entry which is preliminary data.</text>
</comment>
<dbReference type="InterPro" id="IPR051156">
    <property type="entry name" value="Mito/Outer_Membr_Metalloprot"/>
</dbReference>
<dbReference type="OrthoDB" id="7464992at2759"/>
<dbReference type="OMA" id="RFNCYSE"/>
<dbReference type="EMBL" id="AAYY01000003">
    <property type="protein sequence ID" value="EDP44788.1"/>
    <property type="molecule type" value="Genomic_DNA"/>
</dbReference>
<dbReference type="GeneID" id="5856307"/>
<keyword evidence="3 6" id="KW-0378">Hydrolase</keyword>
<sequence length="413" mass="46590">MKLGAMPMQRYIARQICGVWRMYQRRVSLYPYHQCVRSFCQSAFARRQYPRTQGQQFAELLRQRMEEQLGRSSPQAKPYPYRRVVRRGQPFVRTEYSKARTSDLIHNESRAWQNGSWTQTHPRIVLVGLAAGGAGVYYVLHLEQVPSTGRWRFMDVSPMQEWKMGEEAYQSVMRQYSGQILPSWTSASTQVNRVAKRIIRACEAMDAQRAEGAPPSQWTVHVVHEPRQKNAFVLPGGHIFVFTGILPVCENDAGLATVMAHEVAHQIARHSAEKMAGSKILMAGAFVLNLIGFDIGLSQILLNLMLSLPNSRKIESEADELGLRIMSQACYDPRQAVRQRMNADETHDGRLAESAKQLLSTHPVNSHRIANIEAWLPDAERIYQANHCSSSVQALQAMQSVGRGNNISTSASA</sequence>
<dbReference type="Gene3D" id="3.30.2010.10">
    <property type="entry name" value="Metalloproteases ('zincins'), catalytic domain"/>
    <property type="match status" value="1"/>
</dbReference>
<evidence type="ECO:0000256" key="4">
    <source>
        <dbReference type="ARBA" id="ARBA00022833"/>
    </source>
</evidence>
<evidence type="ECO:0000256" key="6">
    <source>
        <dbReference type="RuleBase" id="RU003983"/>
    </source>
</evidence>
<dbReference type="GO" id="GO:0006515">
    <property type="term" value="P:protein quality control for misfolded or incompletely synthesized proteins"/>
    <property type="evidence" value="ECO:0007669"/>
    <property type="project" value="TreeGrafter"/>
</dbReference>
<keyword evidence="1 6" id="KW-0645">Protease</keyword>
<keyword evidence="9" id="KW-1185">Reference proteome</keyword>